<dbReference type="EMBL" id="DRYK01000089">
    <property type="protein sequence ID" value="HHP68558.1"/>
    <property type="molecule type" value="Genomic_DNA"/>
</dbReference>
<dbReference type="InterPro" id="IPR016130">
    <property type="entry name" value="Tyr_Pase_AS"/>
</dbReference>
<reference evidence="6" key="1">
    <citation type="journal article" date="2020" name="mSystems">
        <title>Genome- and Community-Level Interaction Insights into Carbon Utilization and Element Cycling Functions of Hydrothermarchaeota in Hydrothermal Sediment.</title>
        <authorList>
            <person name="Zhou Z."/>
            <person name="Liu Y."/>
            <person name="Xu W."/>
            <person name="Pan J."/>
            <person name="Luo Z.H."/>
            <person name="Li M."/>
        </authorList>
    </citation>
    <scope>NUCLEOTIDE SEQUENCE [LARGE SCALE GENOMIC DNA]</scope>
    <source>
        <strain evidence="6">SpSt-110</strain>
    </source>
</reference>
<evidence type="ECO:0000259" key="4">
    <source>
        <dbReference type="PROSITE" id="PS50056"/>
    </source>
</evidence>
<dbReference type="InterPro" id="IPR001763">
    <property type="entry name" value="Rhodanese-like_dom"/>
</dbReference>
<keyword evidence="3" id="KW-0904">Protein phosphatase</keyword>
<evidence type="ECO:0000256" key="1">
    <source>
        <dbReference type="ARBA" id="ARBA00013064"/>
    </source>
</evidence>
<dbReference type="InterPro" id="IPR003595">
    <property type="entry name" value="Tyr_Pase_cat"/>
</dbReference>
<name>A0A7J3Y0M4_9CREN</name>
<dbReference type="PROSITE" id="PS00383">
    <property type="entry name" value="TYR_PHOSPHATASE_1"/>
    <property type="match status" value="1"/>
</dbReference>
<dbReference type="InterPro" id="IPR029021">
    <property type="entry name" value="Prot-tyrosine_phosphatase-like"/>
</dbReference>
<dbReference type="PROSITE" id="PS50206">
    <property type="entry name" value="RHODANESE_3"/>
    <property type="match status" value="1"/>
</dbReference>
<dbReference type="SUPFAM" id="SSF52799">
    <property type="entry name" value="(Phosphotyrosine protein) phosphatases II"/>
    <property type="match status" value="1"/>
</dbReference>
<evidence type="ECO:0000313" key="6">
    <source>
        <dbReference type="EMBL" id="HHP68558.1"/>
    </source>
</evidence>
<dbReference type="SMART" id="SM00195">
    <property type="entry name" value="DSPc"/>
    <property type="match status" value="1"/>
</dbReference>
<dbReference type="EC" id="3.1.3.48" evidence="1"/>
<dbReference type="Gene3D" id="3.90.190.10">
    <property type="entry name" value="Protein tyrosine phosphatase superfamily"/>
    <property type="match status" value="1"/>
</dbReference>
<dbReference type="PROSITE" id="PS50056">
    <property type="entry name" value="TYR_PHOSPHATASE_2"/>
    <property type="match status" value="1"/>
</dbReference>
<evidence type="ECO:0000259" key="5">
    <source>
        <dbReference type="PROSITE" id="PS50206"/>
    </source>
</evidence>
<gene>
    <name evidence="6" type="ORF">ENM60_07255</name>
</gene>
<organism evidence="6">
    <name type="scientific">Thermogladius calderae</name>
    <dbReference type="NCBI Taxonomy" id="1200300"/>
    <lineage>
        <taxon>Archaea</taxon>
        <taxon>Thermoproteota</taxon>
        <taxon>Thermoprotei</taxon>
        <taxon>Desulfurococcales</taxon>
        <taxon>Desulfurococcaceae</taxon>
        <taxon>Thermogladius</taxon>
    </lineage>
</organism>
<dbReference type="Pfam" id="PF00782">
    <property type="entry name" value="DSPc"/>
    <property type="match status" value="1"/>
</dbReference>
<protein>
    <recommendedName>
        <fullName evidence="1">protein-tyrosine-phosphatase</fullName>
        <ecNumber evidence="1">3.1.3.48</ecNumber>
    </recommendedName>
</protein>
<dbReference type="FunFam" id="3.90.190.10:FF:000157">
    <property type="entry name" value="Protein-tyrosine phosphatase"/>
    <property type="match status" value="1"/>
</dbReference>
<accession>A0A7J3Y0M4</accession>
<sequence>MINTPQVFLIYNRVKVVFLKWIISSSLAQSPRPTLRDVEEISRYFTGVVNLLSEAEKPFEVINALRARGVEVFHAPTSDFHPVELVHVLGSINFIEKRLEAGGRVLVHCSGGVGRSSQVTASYLVYMGYDLFSAVKYLRGIIDGALEVKWQIQLLEDFADLLDSIGRSRVRNLYSDLQKSRGWKELLHAFKLLQFTIELARIMNLEKRIVEEALKEITEGKDRLESAGLDKSSNILRLAEELDYDMSSRVVVLDGVVDSGLLELRILCDTPCEDIASRVRGLAGRIVLPGLRGLNVEVGSYMDYVF</sequence>
<dbReference type="InterPro" id="IPR000340">
    <property type="entry name" value="Dual-sp_phosphatase_cat-dom"/>
</dbReference>
<dbReference type="InterPro" id="IPR020422">
    <property type="entry name" value="TYR_PHOSPHATASE_DUAL_dom"/>
</dbReference>
<dbReference type="SMART" id="SM00404">
    <property type="entry name" value="PTPc_motif"/>
    <property type="match status" value="1"/>
</dbReference>
<dbReference type="GO" id="GO:0004725">
    <property type="term" value="F:protein tyrosine phosphatase activity"/>
    <property type="evidence" value="ECO:0007669"/>
    <property type="project" value="UniProtKB-EC"/>
</dbReference>
<feature type="domain" description="Tyrosine specific protein phosphatases" evidence="4">
    <location>
        <begin position="86"/>
        <end position="153"/>
    </location>
</feature>
<evidence type="ECO:0000256" key="2">
    <source>
        <dbReference type="ARBA" id="ARBA00022801"/>
    </source>
</evidence>
<evidence type="ECO:0000256" key="3">
    <source>
        <dbReference type="ARBA" id="ARBA00022912"/>
    </source>
</evidence>
<keyword evidence="2" id="KW-0378">Hydrolase</keyword>
<proteinExistence type="predicted"/>
<feature type="domain" description="Rhodanese" evidence="5">
    <location>
        <begin position="87"/>
        <end position="153"/>
    </location>
</feature>
<dbReference type="AlphaFoldDB" id="A0A7J3Y0M4"/>
<dbReference type="InterPro" id="IPR000387">
    <property type="entry name" value="Tyr_Pase_dom"/>
</dbReference>
<comment type="caution">
    <text evidence="6">The sequence shown here is derived from an EMBL/GenBank/DDBJ whole genome shotgun (WGS) entry which is preliminary data.</text>
</comment>